<dbReference type="RefSeq" id="WP_358347311.1">
    <property type="nucleotide sequence ID" value="NZ_JBEZFP010000001.1"/>
</dbReference>
<dbReference type="Pfam" id="PF01068">
    <property type="entry name" value="DNA_ligase_A_M"/>
    <property type="match status" value="1"/>
</dbReference>
<dbReference type="InterPro" id="IPR012310">
    <property type="entry name" value="DNA_ligase_ATP-dep_cent"/>
</dbReference>
<keyword evidence="5" id="KW-1185">Reference proteome</keyword>
<comment type="similarity">
    <text evidence="1">Belongs to the ATP-dependent DNA ligase family.</text>
</comment>
<protein>
    <submittedName>
        <fullName evidence="4">DNA ligase</fullName>
    </submittedName>
</protein>
<keyword evidence="2 4" id="KW-0436">Ligase</keyword>
<sequence length="281" mass="30602">MRPKAVREVPAEDALPGGTQYSIKLDGWRALAFARGDAPAVLQSRSGRDLAPDFPGIAAAVAGLPEGVVLDGELCAWHEGRFAFGQLVRSARARARDAVQVSYVAFDLLAVPERDVRALPLCERWDLLHTLLAEAEPPLQIVMATNDRAEALSWREVLAPTGVEGLVAKGLDTAYRPQLRRGWLKIRDADTVDATVIGLTGTPRRPRALLTRLTDGTEALTSPQLDARQATEVAAAAAHRTHEAVDHPEHGRIHPTDPLPAEVLRDPGRTPYVRFIRLRGD</sequence>
<comment type="caution">
    <text evidence="4">The sequence shown here is derived from an EMBL/GenBank/DDBJ whole genome shotgun (WGS) entry which is preliminary data.</text>
</comment>
<dbReference type="PANTHER" id="PTHR45674:SF4">
    <property type="entry name" value="DNA LIGASE 1"/>
    <property type="match status" value="1"/>
</dbReference>
<dbReference type="GO" id="GO:0016874">
    <property type="term" value="F:ligase activity"/>
    <property type="evidence" value="ECO:0007669"/>
    <property type="project" value="UniProtKB-KW"/>
</dbReference>
<evidence type="ECO:0000313" key="4">
    <source>
        <dbReference type="EMBL" id="MEU8132026.1"/>
    </source>
</evidence>
<evidence type="ECO:0000256" key="2">
    <source>
        <dbReference type="ARBA" id="ARBA00022598"/>
    </source>
</evidence>
<feature type="domain" description="ATP-dependent DNA ligase family profile" evidence="3">
    <location>
        <begin position="94"/>
        <end position="187"/>
    </location>
</feature>
<name>A0ABV3D8G3_9ACTN</name>
<gene>
    <name evidence="4" type="ORF">AB0C36_00800</name>
</gene>
<dbReference type="PROSITE" id="PS50160">
    <property type="entry name" value="DNA_LIGASE_A3"/>
    <property type="match status" value="1"/>
</dbReference>
<evidence type="ECO:0000259" key="3">
    <source>
        <dbReference type="PROSITE" id="PS50160"/>
    </source>
</evidence>
<dbReference type="Gene3D" id="3.30.470.30">
    <property type="entry name" value="DNA ligase/mRNA capping enzyme"/>
    <property type="match status" value="1"/>
</dbReference>
<proteinExistence type="inferred from homology"/>
<dbReference type="InterPro" id="IPR050191">
    <property type="entry name" value="ATP-dep_DNA_ligase"/>
</dbReference>
<reference evidence="4 5" key="1">
    <citation type="submission" date="2024-06" db="EMBL/GenBank/DDBJ databases">
        <title>The Natural Products Discovery Center: Release of the First 8490 Sequenced Strains for Exploring Actinobacteria Biosynthetic Diversity.</title>
        <authorList>
            <person name="Kalkreuter E."/>
            <person name="Kautsar S.A."/>
            <person name="Yang D."/>
            <person name="Bader C.D."/>
            <person name="Teijaro C.N."/>
            <person name="Fluegel L."/>
            <person name="Davis C.M."/>
            <person name="Simpson J.R."/>
            <person name="Lauterbach L."/>
            <person name="Steele A.D."/>
            <person name="Gui C."/>
            <person name="Meng S."/>
            <person name="Li G."/>
            <person name="Viehrig K."/>
            <person name="Ye F."/>
            <person name="Su P."/>
            <person name="Kiefer A.F."/>
            <person name="Nichols A."/>
            <person name="Cepeda A.J."/>
            <person name="Yan W."/>
            <person name="Fan B."/>
            <person name="Jiang Y."/>
            <person name="Adhikari A."/>
            <person name="Zheng C.-J."/>
            <person name="Schuster L."/>
            <person name="Cowan T.M."/>
            <person name="Smanski M.J."/>
            <person name="Chevrette M.G."/>
            <person name="De Carvalho L.P.S."/>
            <person name="Shen B."/>
        </authorList>
    </citation>
    <scope>NUCLEOTIDE SEQUENCE [LARGE SCALE GENOMIC DNA]</scope>
    <source>
        <strain evidence="4 5">NPDC048946</strain>
    </source>
</reference>
<accession>A0ABV3D8G3</accession>
<dbReference type="EMBL" id="JBEZFP010000001">
    <property type="protein sequence ID" value="MEU8132026.1"/>
    <property type="molecule type" value="Genomic_DNA"/>
</dbReference>
<dbReference type="SUPFAM" id="SSF56091">
    <property type="entry name" value="DNA ligase/mRNA capping enzyme, catalytic domain"/>
    <property type="match status" value="1"/>
</dbReference>
<evidence type="ECO:0000256" key="1">
    <source>
        <dbReference type="ARBA" id="ARBA00007572"/>
    </source>
</evidence>
<evidence type="ECO:0000313" key="5">
    <source>
        <dbReference type="Proteomes" id="UP001551482"/>
    </source>
</evidence>
<organism evidence="4 5">
    <name type="scientific">Streptodolium elevatio</name>
    <dbReference type="NCBI Taxonomy" id="3157996"/>
    <lineage>
        <taxon>Bacteria</taxon>
        <taxon>Bacillati</taxon>
        <taxon>Actinomycetota</taxon>
        <taxon>Actinomycetes</taxon>
        <taxon>Kitasatosporales</taxon>
        <taxon>Streptomycetaceae</taxon>
        <taxon>Streptodolium</taxon>
    </lineage>
</organism>
<dbReference type="Proteomes" id="UP001551482">
    <property type="component" value="Unassembled WGS sequence"/>
</dbReference>
<dbReference type="PANTHER" id="PTHR45674">
    <property type="entry name" value="DNA LIGASE 1/3 FAMILY MEMBER"/>
    <property type="match status" value="1"/>
</dbReference>